<dbReference type="RefSeq" id="WP_194034070.1">
    <property type="nucleotide sequence ID" value="NZ_CP063657.1"/>
</dbReference>
<feature type="transmembrane region" description="Helical" evidence="2">
    <location>
        <begin position="7"/>
        <end position="25"/>
    </location>
</feature>
<reference evidence="3 4" key="1">
    <citation type="submission" date="2020-10" db="EMBL/GenBank/DDBJ databases">
        <title>complete genome sequencing of Lysobacter sp. H23M41.</title>
        <authorList>
            <person name="Bae J.-W."/>
            <person name="Lee S.-Y."/>
        </authorList>
    </citation>
    <scope>NUCLEOTIDE SEQUENCE [LARGE SCALE GENOMIC DNA]</scope>
    <source>
        <strain evidence="3 4">H23M41</strain>
    </source>
</reference>
<keyword evidence="2" id="KW-1133">Transmembrane helix</keyword>
<keyword evidence="2" id="KW-0812">Transmembrane</keyword>
<accession>A0A7S6ZTZ6</accession>
<feature type="region of interest" description="Disordered" evidence="1">
    <location>
        <begin position="271"/>
        <end position="310"/>
    </location>
</feature>
<evidence type="ECO:0000313" key="4">
    <source>
        <dbReference type="Proteomes" id="UP000593932"/>
    </source>
</evidence>
<name>A0A7S6ZTZ6_9GAMM</name>
<dbReference type="SUPFAM" id="SSF55961">
    <property type="entry name" value="Bet v1-like"/>
    <property type="match status" value="1"/>
</dbReference>
<dbReference type="InterPro" id="IPR023393">
    <property type="entry name" value="START-like_dom_sf"/>
</dbReference>
<dbReference type="InterPro" id="IPR011256">
    <property type="entry name" value="Reg_factor_effector_dom_sf"/>
</dbReference>
<organism evidence="3 4">
    <name type="scientific">Novilysobacter avium</name>
    <dbReference type="NCBI Taxonomy" id="2781023"/>
    <lineage>
        <taxon>Bacteria</taxon>
        <taxon>Pseudomonadati</taxon>
        <taxon>Pseudomonadota</taxon>
        <taxon>Gammaproteobacteria</taxon>
        <taxon>Lysobacterales</taxon>
        <taxon>Lysobacteraceae</taxon>
        <taxon>Novilysobacter</taxon>
    </lineage>
</organism>
<protein>
    <submittedName>
        <fullName evidence="3">SRPBCC family protein</fullName>
    </submittedName>
</protein>
<keyword evidence="2" id="KW-0472">Membrane</keyword>
<dbReference type="Gene3D" id="3.20.80.10">
    <property type="entry name" value="Regulatory factor, effector binding domain"/>
    <property type="match status" value="1"/>
</dbReference>
<feature type="compositionally biased region" description="Basic and acidic residues" evidence="1">
    <location>
        <begin position="278"/>
        <end position="301"/>
    </location>
</feature>
<dbReference type="EMBL" id="CP063657">
    <property type="protein sequence ID" value="QOW21500.1"/>
    <property type="molecule type" value="Genomic_DNA"/>
</dbReference>
<keyword evidence="4" id="KW-1185">Reference proteome</keyword>
<dbReference type="InterPro" id="IPR019587">
    <property type="entry name" value="Polyketide_cyclase/dehydratase"/>
</dbReference>
<sequence>MTRLIEVLISLAIVAALFVIGGFLLPSHRHIEQSVETNRKMTIVYDTINSFARFQQWNVLPLHDPAMDIKISGPKSGPGAQLDYSSDERSVGSGSWKLVDSVPGKSVTYEITNNEPGTNKITTFKLEPTGRGAVKRNVRITQTYDVDYGMNLFGRYAGMYVASGMGDRMKMSLSRLSNMLAAVPNFDYTELSKDDPSRAPSIVERPAANLLLVSTTVERNNDVVERTMKNNMQWIDKVMKANNLEADGPVRVITNEFGSDTYSFDLAQPVRKKSGAADAKDDDKDVAATRSDETEADKVADADEAPAPAGKLSIKLEGPVEHVYEEPARVAMVPFSGHMANMPKVRDALRAWVLTQGLETAGRPYESWDAGIEKGFIDEGEFRVYWMLR</sequence>
<evidence type="ECO:0000256" key="1">
    <source>
        <dbReference type="SAM" id="MobiDB-lite"/>
    </source>
</evidence>
<proteinExistence type="predicted"/>
<gene>
    <name evidence="3" type="ORF">INQ42_09615</name>
</gene>
<dbReference type="Pfam" id="PF10604">
    <property type="entry name" value="Polyketide_cyc2"/>
    <property type="match status" value="1"/>
</dbReference>
<evidence type="ECO:0000256" key="2">
    <source>
        <dbReference type="SAM" id="Phobius"/>
    </source>
</evidence>
<dbReference type="Proteomes" id="UP000593932">
    <property type="component" value="Chromosome"/>
</dbReference>
<dbReference type="Gene3D" id="3.30.530.20">
    <property type="match status" value="1"/>
</dbReference>
<evidence type="ECO:0000313" key="3">
    <source>
        <dbReference type="EMBL" id="QOW21500.1"/>
    </source>
</evidence>